<dbReference type="InterPro" id="IPR008920">
    <property type="entry name" value="TF_FadR/GntR_C"/>
</dbReference>
<dbReference type="Proteomes" id="UP000005713">
    <property type="component" value="Unassembled WGS sequence"/>
</dbReference>
<evidence type="ECO:0000256" key="3">
    <source>
        <dbReference type="ARBA" id="ARBA00023163"/>
    </source>
</evidence>
<proteinExistence type="predicted"/>
<dbReference type="Pfam" id="PF00392">
    <property type="entry name" value="GntR"/>
    <property type="match status" value="1"/>
</dbReference>
<dbReference type="PANTHER" id="PTHR43537">
    <property type="entry name" value="TRANSCRIPTIONAL REGULATOR, GNTR FAMILY"/>
    <property type="match status" value="1"/>
</dbReference>
<dbReference type="CDD" id="cd07377">
    <property type="entry name" value="WHTH_GntR"/>
    <property type="match status" value="1"/>
</dbReference>
<keyword evidence="2" id="KW-0238">DNA-binding</keyword>
<gene>
    <name evidence="5" type="ORF">SSE37_09388</name>
</gene>
<feature type="domain" description="HTH gntR-type" evidence="4">
    <location>
        <begin position="4"/>
        <end position="71"/>
    </location>
</feature>
<dbReference type="OrthoDB" id="7834120at2"/>
<dbReference type="InterPro" id="IPR036390">
    <property type="entry name" value="WH_DNA-bd_sf"/>
</dbReference>
<reference evidence="5 6" key="1">
    <citation type="submission" date="2006-06" db="EMBL/GenBank/DDBJ databases">
        <authorList>
            <person name="Moran M.A."/>
            <person name="Ferriera S."/>
            <person name="Johnson J."/>
            <person name="Kravitz S."/>
            <person name="Beeson K."/>
            <person name="Sutton G."/>
            <person name="Rogers Y.-H."/>
            <person name="Friedman R."/>
            <person name="Frazier M."/>
            <person name="Venter J.C."/>
        </authorList>
    </citation>
    <scope>NUCLEOTIDE SEQUENCE [LARGE SCALE GENOMIC DNA]</scope>
    <source>
        <strain evidence="5 6">E-37</strain>
    </source>
</reference>
<dbReference type="EMBL" id="AAYA01000002">
    <property type="protein sequence ID" value="EBA10012.1"/>
    <property type="molecule type" value="Genomic_DNA"/>
</dbReference>
<evidence type="ECO:0000256" key="2">
    <source>
        <dbReference type="ARBA" id="ARBA00023125"/>
    </source>
</evidence>
<keyword evidence="6" id="KW-1185">Reference proteome</keyword>
<dbReference type="SUPFAM" id="SSF48008">
    <property type="entry name" value="GntR ligand-binding domain-like"/>
    <property type="match status" value="1"/>
</dbReference>
<dbReference type="AlphaFoldDB" id="A3JZV9"/>
<dbReference type="GO" id="GO:0003677">
    <property type="term" value="F:DNA binding"/>
    <property type="evidence" value="ECO:0007669"/>
    <property type="project" value="UniProtKB-KW"/>
</dbReference>
<dbReference type="SMART" id="SM00345">
    <property type="entry name" value="HTH_GNTR"/>
    <property type="match status" value="1"/>
</dbReference>
<dbReference type="Pfam" id="PF07729">
    <property type="entry name" value="FCD"/>
    <property type="match status" value="1"/>
</dbReference>
<name>A3JZV9_SAGS3</name>
<sequence>MAEETLPEQIANRLRRDILRGDLPPGTAVKERDHAGELGVSRTPMREAIRILAKEGLVILRPARSPIVAQPSFEDVAQNIEVMTALELLSARLACERASDAQIDHITDVAARMEREYDKLDKLEVFEIDMSFHRAIAEAAGNPVLAEMHRALLARLWRARYLSASRKDSRERVLEQHSAIVRGLRSRDATEVEQNLRAHLDHLLINVVDFFESERTGSADPTAAATPA</sequence>
<dbReference type="RefSeq" id="WP_005856404.1">
    <property type="nucleotide sequence ID" value="NZ_AAYA01000002.1"/>
</dbReference>
<dbReference type="eggNOG" id="COG1802">
    <property type="taxonomic scope" value="Bacteria"/>
</dbReference>
<dbReference type="InterPro" id="IPR036388">
    <property type="entry name" value="WH-like_DNA-bd_sf"/>
</dbReference>
<evidence type="ECO:0000256" key="1">
    <source>
        <dbReference type="ARBA" id="ARBA00023015"/>
    </source>
</evidence>
<dbReference type="InterPro" id="IPR000524">
    <property type="entry name" value="Tscrpt_reg_HTH_GntR"/>
</dbReference>
<accession>A3JZV9</accession>
<evidence type="ECO:0000313" key="6">
    <source>
        <dbReference type="Proteomes" id="UP000005713"/>
    </source>
</evidence>
<organism evidence="5 6">
    <name type="scientific">Sagittula stellata (strain ATCC 700073 / DSM 11524 / E-37)</name>
    <dbReference type="NCBI Taxonomy" id="388399"/>
    <lineage>
        <taxon>Bacteria</taxon>
        <taxon>Pseudomonadati</taxon>
        <taxon>Pseudomonadota</taxon>
        <taxon>Alphaproteobacteria</taxon>
        <taxon>Rhodobacterales</taxon>
        <taxon>Roseobacteraceae</taxon>
        <taxon>Sagittula</taxon>
    </lineage>
</organism>
<dbReference type="InterPro" id="IPR011711">
    <property type="entry name" value="GntR_C"/>
</dbReference>
<dbReference type="Gene3D" id="1.10.10.10">
    <property type="entry name" value="Winged helix-like DNA-binding domain superfamily/Winged helix DNA-binding domain"/>
    <property type="match status" value="1"/>
</dbReference>
<dbReference type="PANTHER" id="PTHR43537:SF50">
    <property type="entry name" value="TRANSCRIPTIONAL REGULATORY PROTEIN"/>
    <property type="match status" value="1"/>
</dbReference>
<evidence type="ECO:0000259" key="4">
    <source>
        <dbReference type="PROSITE" id="PS50949"/>
    </source>
</evidence>
<comment type="caution">
    <text evidence="5">The sequence shown here is derived from an EMBL/GenBank/DDBJ whole genome shotgun (WGS) entry which is preliminary data.</text>
</comment>
<dbReference type="PRINTS" id="PR00035">
    <property type="entry name" value="HTHGNTR"/>
</dbReference>
<dbReference type="GO" id="GO:0003700">
    <property type="term" value="F:DNA-binding transcription factor activity"/>
    <property type="evidence" value="ECO:0007669"/>
    <property type="project" value="InterPro"/>
</dbReference>
<dbReference type="SUPFAM" id="SSF46785">
    <property type="entry name" value="Winged helix' DNA-binding domain"/>
    <property type="match status" value="1"/>
</dbReference>
<protein>
    <submittedName>
        <fullName evidence="5">Transcriptional regulator, GntR family protein</fullName>
    </submittedName>
</protein>
<dbReference type="SMART" id="SM00895">
    <property type="entry name" value="FCD"/>
    <property type="match status" value="1"/>
</dbReference>
<keyword evidence="1" id="KW-0805">Transcription regulation</keyword>
<evidence type="ECO:0000313" key="5">
    <source>
        <dbReference type="EMBL" id="EBA10012.1"/>
    </source>
</evidence>
<dbReference type="Gene3D" id="1.20.120.530">
    <property type="entry name" value="GntR ligand-binding domain-like"/>
    <property type="match status" value="1"/>
</dbReference>
<keyword evidence="3" id="KW-0804">Transcription</keyword>
<dbReference type="PROSITE" id="PS50949">
    <property type="entry name" value="HTH_GNTR"/>
    <property type="match status" value="1"/>
</dbReference>